<evidence type="ECO:0000256" key="1">
    <source>
        <dbReference type="SAM" id="Phobius"/>
    </source>
</evidence>
<feature type="transmembrane region" description="Helical" evidence="1">
    <location>
        <begin position="188"/>
        <end position="209"/>
    </location>
</feature>
<keyword evidence="1" id="KW-0812">Transmembrane</keyword>
<feature type="non-terminal residue" evidence="2">
    <location>
        <position position="1"/>
    </location>
</feature>
<sequence length="214" mass="23542">PRKASATIRAPTRRALPPRLLRRLHPHLGRARKPNGLLRGPTAYTLFAWAFLLWAAFMVDLMVTAILTFLLWGKFDVLSNVLEVVSLALIASFIGAALAGFAKMKKEIYAGYTTLPWSTESISIRDPKTGNLLRLSGEALPKGGRYLTFRLLRAEEHDPHPRVPVGGGTGFQSGGGPAQRHSRRVMRVIRWVLIGCFVAIAMARVLLALHTGSL</sequence>
<accession>A0A1H9T922</accession>
<gene>
    <name evidence="2" type="ORF">SAMN05443377_1201</name>
</gene>
<name>A0A1H9T922_9ACTN</name>
<evidence type="ECO:0000313" key="2">
    <source>
        <dbReference type="EMBL" id="SER93745.1"/>
    </source>
</evidence>
<dbReference type="AlphaFoldDB" id="A0A1H9T922"/>
<keyword evidence="1" id="KW-1133">Transmembrane helix</keyword>
<reference evidence="2 3" key="1">
    <citation type="submission" date="2016-10" db="EMBL/GenBank/DDBJ databases">
        <authorList>
            <person name="de Groot N.N."/>
        </authorList>
    </citation>
    <scope>NUCLEOTIDE SEQUENCE [LARGE SCALE GENOMIC DNA]</scope>
    <source>
        <strain evidence="2 3">DSM 16859</strain>
    </source>
</reference>
<protein>
    <submittedName>
        <fullName evidence="2">Uncharacterized protein</fullName>
    </submittedName>
</protein>
<dbReference type="EMBL" id="FOGZ01000020">
    <property type="protein sequence ID" value="SER93745.1"/>
    <property type="molecule type" value="Genomic_DNA"/>
</dbReference>
<evidence type="ECO:0000313" key="3">
    <source>
        <dbReference type="Proteomes" id="UP000198815"/>
    </source>
</evidence>
<feature type="transmembrane region" description="Helical" evidence="1">
    <location>
        <begin position="84"/>
        <end position="102"/>
    </location>
</feature>
<feature type="transmembrane region" description="Helical" evidence="1">
    <location>
        <begin position="46"/>
        <end position="72"/>
    </location>
</feature>
<keyword evidence="3" id="KW-1185">Reference proteome</keyword>
<organism evidence="2 3">
    <name type="scientific">Propionibacterium cyclohexanicum</name>
    <dbReference type="NCBI Taxonomy" id="64702"/>
    <lineage>
        <taxon>Bacteria</taxon>
        <taxon>Bacillati</taxon>
        <taxon>Actinomycetota</taxon>
        <taxon>Actinomycetes</taxon>
        <taxon>Propionibacteriales</taxon>
        <taxon>Propionibacteriaceae</taxon>
        <taxon>Propionibacterium</taxon>
    </lineage>
</organism>
<dbReference type="Proteomes" id="UP000198815">
    <property type="component" value="Unassembled WGS sequence"/>
</dbReference>
<keyword evidence="1" id="KW-0472">Membrane</keyword>
<proteinExistence type="predicted"/>